<dbReference type="NCBIfam" id="NF001123">
    <property type="entry name" value="PRK00139.1-1"/>
    <property type="match status" value="1"/>
</dbReference>
<name>A0A420XK36_9PAST</name>
<reference evidence="18 19" key="1">
    <citation type="submission" date="2018-10" db="EMBL/GenBank/DDBJ databases">
        <title>Genomic Encyclopedia of Type Strains, Phase IV (KMG-IV): sequencing the most valuable type-strain genomes for metagenomic binning, comparative biology and taxonomic classification.</title>
        <authorList>
            <person name="Goeker M."/>
        </authorList>
    </citation>
    <scope>NUCLEOTIDE SEQUENCE [LARGE SCALE GENOMIC DNA]</scope>
    <source>
        <strain evidence="18 19">DSM 23800</strain>
    </source>
</reference>
<evidence type="ECO:0000256" key="7">
    <source>
        <dbReference type="ARBA" id="ARBA00050251"/>
    </source>
</evidence>
<evidence type="ECO:0000256" key="4">
    <source>
        <dbReference type="ARBA" id="ARBA00022984"/>
    </source>
</evidence>
<dbReference type="GO" id="GO:0005524">
    <property type="term" value="F:ATP binding"/>
    <property type="evidence" value="ECO:0007669"/>
    <property type="project" value="UniProtKB-UniRule"/>
</dbReference>
<dbReference type="GO" id="GO:0008360">
    <property type="term" value="P:regulation of cell shape"/>
    <property type="evidence" value="ECO:0007669"/>
    <property type="project" value="UniProtKB-KW"/>
</dbReference>
<proteinExistence type="inferred from homology"/>
<dbReference type="SUPFAM" id="SSF53244">
    <property type="entry name" value="MurD-like peptide ligases, peptide-binding domain"/>
    <property type="match status" value="1"/>
</dbReference>
<dbReference type="Pfam" id="PF01225">
    <property type="entry name" value="Mur_ligase"/>
    <property type="match status" value="1"/>
</dbReference>
<evidence type="ECO:0000256" key="5">
    <source>
        <dbReference type="ARBA" id="ARBA00023306"/>
    </source>
</evidence>
<dbReference type="GO" id="GO:0005737">
    <property type="term" value="C:cytoplasm"/>
    <property type="evidence" value="ECO:0007669"/>
    <property type="project" value="UniProtKB-SubCell"/>
</dbReference>
<feature type="binding site" evidence="13">
    <location>
        <position position="25"/>
    </location>
    <ligand>
        <name>UDP-N-acetyl-alpha-D-muramoyl-L-alanyl-D-glutamate</name>
        <dbReference type="ChEBI" id="CHEBI:83900"/>
    </ligand>
</feature>
<comment type="subcellular location">
    <subcellularLocation>
        <location evidence="13 14">Cytoplasm</location>
    </subcellularLocation>
</comment>
<dbReference type="SUPFAM" id="SSF53623">
    <property type="entry name" value="MurD-like peptide ligases, catalytic domain"/>
    <property type="match status" value="1"/>
</dbReference>
<keyword evidence="5 13" id="KW-0131">Cell cycle</keyword>
<keyword evidence="13" id="KW-0460">Magnesium</keyword>
<dbReference type="Gene3D" id="3.90.190.20">
    <property type="entry name" value="Mur ligase, C-terminal domain"/>
    <property type="match status" value="1"/>
</dbReference>
<keyword evidence="2 13" id="KW-0132">Cell division</keyword>
<dbReference type="NCBIfam" id="NF001124">
    <property type="entry name" value="PRK00139.1-2"/>
    <property type="match status" value="1"/>
</dbReference>
<feature type="binding site" evidence="13">
    <location>
        <position position="197"/>
    </location>
    <ligand>
        <name>UDP-N-acetyl-alpha-D-muramoyl-L-alanyl-D-glutamate</name>
        <dbReference type="ChEBI" id="CHEBI:83900"/>
    </ligand>
</feature>
<evidence type="ECO:0000256" key="9">
    <source>
        <dbReference type="ARBA" id="ARBA00072883"/>
    </source>
</evidence>
<evidence type="ECO:0000256" key="10">
    <source>
        <dbReference type="ARBA" id="ARBA00075482"/>
    </source>
</evidence>
<feature type="domain" description="Mur ligase N-terminal catalytic" evidence="15">
    <location>
        <begin position="23"/>
        <end position="108"/>
    </location>
</feature>
<feature type="domain" description="Mur ligase C-terminal" evidence="16">
    <location>
        <begin position="364"/>
        <end position="482"/>
    </location>
</feature>
<evidence type="ECO:0000313" key="19">
    <source>
        <dbReference type="Proteomes" id="UP000280099"/>
    </source>
</evidence>
<keyword evidence="13" id="KW-0547">Nucleotide-binding</keyword>
<evidence type="ECO:0000256" key="12">
    <source>
        <dbReference type="ARBA" id="ARBA00081560"/>
    </source>
</evidence>
<evidence type="ECO:0000259" key="15">
    <source>
        <dbReference type="Pfam" id="PF01225"/>
    </source>
</evidence>
<feature type="binding site" evidence="13">
    <location>
        <position position="27"/>
    </location>
    <ligand>
        <name>UDP-N-acetyl-alpha-D-muramoyl-L-alanyl-D-glutamate</name>
        <dbReference type="ChEBI" id="CHEBI:83900"/>
    </ligand>
</feature>
<evidence type="ECO:0000256" key="1">
    <source>
        <dbReference type="ARBA" id="ARBA00005898"/>
    </source>
</evidence>
<evidence type="ECO:0000256" key="3">
    <source>
        <dbReference type="ARBA" id="ARBA00022960"/>
    </source>
</evidence>
<dbReference type="InterPro" id="IPR004101">
    <property type="entry name" value="Mur_ligase_C"/>
</dbReference>
<protein>
    <recommendedName>
        <fullName evidence="9 13">UDP-N-acetylmuramoyl-L-alanyl-D-glutamate--2,6-diaminopimelate ligase</fullName>
        <ecNumber evidence="8 13">6.3.2.13</ecNumber>
    </recommendedName>
    <alternativeName>
        <fullName evidence="10 13">Meso-A2pm-adding enzyme</fullName>
    </alternativeName>
    <alternativeName>
        <fullName evidence="11 13">Meso-diaminopimelate-adding enzyme</fullName>
    </alternativeName>
    <alternativeName>
        <fullName evidence="12 13">UDP-MurNAc-L-Ala-D-Glu:meso-diaminopimelate ligase</fullName>
    </alternativeName>
    <alternativeName>
        <fullName evidence="13">UDP-MurNAc-tripeptide synthetase</fullName>
    </alternativeName>
    <alternativeName>
        <fullName evidence="13">UDP-N-acetylmuramyl-tripeptide synthetase</fullName>
    </alternativeName>
</protein>
<feature type="binding site" evidence="13">
    <location>
        <position position="405"/>
    </location>
    <ligand>
        <name>meso-2,6-diaminopimelate</name>
        <dbReference type="ChEBI" id="CHEBI:57791"/>
    </ligand>
</feature>
<comment type="function">
    <text evidence="13">Catalyzes the addition of meso-diaminopimelic acid to the nucleotide precursor UDP-N-acetylmuramoyl-L-alanyl-D-glutamate (UMAG) in the biosynthesis of bacterial cell-wall peptidoglycan.</text>
</comment>
<comment type="cofactor">
    <cofactor evidence="13">
        <name>Mg(2+)</name>
        <dbReference type="ChEBI" id="CHEBI:18420"/>
    </cofactor>
</comment>
<dbReference type="UniPathway" id="UPA00219"/>
<dbReference type="GO" id="GO:0000287">
    <property type="term" value="F:magnesium ion binding"/>
    <property type="evidence" value="ECO:0007669"/>
    <property type="project" value="UniProtKB-UniRule"/>
</dbReference>
<dbReference type="InterPro" id="IPR005761">
    <property type="entry name" value="UDP-N-AcMur-Glu-dNH2Pim_ligase"/>
</dbReference>
<comment type="catalytic activity">
    <reaction evidence="7 13">
        <text>UDP-N-acetyl-alpha-D-muramoyl-L-alanyl-D-glutamate + meso-2,6-diaminopimelate + ATP = UDP-N-acetyl-alpha-D-muramoyl-L-alanyl-gamma-D-glutamyl-meso-2,6-diaminopimelate + ADP + phosphate + H(+)</text>
        <dbReference type="Rhea" id="RHEA:23676"/>
        <dbReference type="ChEBI" id="CHEBI:15378"/>
        <dbReference type="ChEBI" id="CHEBI:30616"/>
        <dbReference type="ChEBI" id="CHEBI:43474"/>
        <dbReference type="ChEBI" id="CHEBI:57791"/>
        <dbReference type="ChEBI" id="CHEBI:83900"/>
        <dbReference type="ChEBI" id="CHEBI:83905"/>
        <dbReference type="ChEBI" id="CHEBI:456216"/>
        <dbReference type="EC" id="6.3.2.13"/>
    </reaction>
</comment>
<dbReference type="PANTHER" id="PTHR23135:SF4">
    <property type="entry name" value="UDP-N-ACETYLMURAMOYL-L-ALANYL-D-GLUTAMATE--2,6-DIAMINOPIMELATE LIGASE MURE HOMOLOG, CHLOROPLASTIC"/>
    <property type="match status" value="1"/>
</dbReference>
<dbReference type="Gene3D" id="3.40.1390.10">
    <property type="entry name" value="MurE/MurF, N-terminal domain"/>
    <property type="match status" value="1"/>
</dbReference>
<sequence length="507" mass="56020">MKRLLPFFPELDIWTELTELNQMVLDSRQVQAGDVFIALKGHKIDGRDFIPQAIEQGANLVLSEAESGQVEIELDSKFGKFNADRTSCKIISVPNLPKILSELANAFYDEPSTKLTLAGVTGTNGKTTTAQLLAQWHNLVGGKSAVMGTIGNGLYGQTQEAPNTTGSAVEVQQNLAKFVEQGADFCAMEVSSHGLVQHRVDSLDFDVAIFTNLSRDHLDYHKTMEEYAQAKYRLFSELKIKHQVINVDDETGQSWIANLPNAVAVSSDPTKQITQEKWVQAKHIEYTLQGVTIEFDSSWGNGSVESHLIGAFNVSNLLVALASLLALGHDLGKLIETASQLTGVSGRMESVTSEQMREDEEQQKKKPMVIVDYAHTPDALEKALDAARLHCEGELWCIFGCGGDRDSGKRPLMARIAEQNADKVIVTDDNPRTEDPDVIFDDIIKGFKKPKAVETMHIRQYAIESAITQADAKDVILIAGKGHEDYQIIGTKKYHFSDQEWAKKFLG</sequence>
<feature type="binding site" evidence="13">
    <location>
        <position position="480"/>
    </location>
    <ligand>
        <name>meso-2,6-diaminopimelate</name>
        <dbReference type="ChEBI" id="CHEBI:57791"/>
    </ligand>
</feature>
<comment type="caution">
    <text evidence="18">The sequence shown here is derived from an EMBL/GenBank/DDBJ whole genome shotgun (WGS) entry which is preliminary data.</text>
</comment>
<dbReference type="OrthoDB" id="9800958at2"/>
<dbReference type="GO" id="GO:0051301">
    <property type="term" value="P:cell division"/>
    <property type="evidence" value="ECO:0007669"/>
    <property type="project" value="UniProtKB-KW"/>
</dbReference>
<evidence type="ECO:0000259" key="17">
    <source>
        <dbReference type="Pfam" id="PF08245"/>
    </source>
</evidence>
<keyword evidence="13" id="KW-0067">ATP-binding</keyword>
<dbReference type="SUPFAM" id="SSF63418">
    <property type="entry name" value="MurE/MurF N-terminal domain"/>
    <property type="match status" value="1"/>
</dbReference>
<evidence type="ECO:0000259" key="16">
    <source>
        <dbReference type="Pfam" id="PF02875"/>
    </source>
</evidence>
<dbReference type="InterPro" id="IPR035911">
    <property type="entry name" value="MurE/MurF_N"/>
</dbReference>
<dbReference type="EC" id="6.3.2.13" evidence="8 13"/>
<evidence type="ECO:0000256" key="6">
    <source>
        <dbReference type="ARBA" id="ARBA00023316"/>
    </source>
</evidence>
<evidence type="ECO:0000256" key="13">
    <source>
        <dbReference type="HAMAP-Rule" id="MF_00208"/>
    </source>
</evidence>
<feature type="binding site" evidence="13">
    <location>
        <position position="484"/>
    </location>
    <ligand>
        <name>meso-2,6-diaminopimelate</name>
        <dbReference type="ChEBI" id="CHEBI:57791"/>
    </ligand>
</feature>
<comment type="PTM">
    <text evidence="13">Carboxylation is probably crucial for Mg(2+) binding and, consequently, for the gamma-phosphate positioning of ATP.</text>
</comment>
<dbReference type="AlphaFoldDB" id="A0A420XK36"/>
<dbReference type="GO" id="GO:0071555">
    <property type="term" value="P:cell wall organization"/>
    <property type="evidence" value="ECO:0007669"/>
    <property type="project" value="UniProtKB-KW"/>
</dbReference>
<dbReference type="Proteomes" id="UP000280099">
    <property type="component" value="Unassembled WGS sequence"/>
</dbReference>
<dbReference type="FunFam" id="3.90.190.20:FF:000006">
    <property type="entry name" value="UDP-N-acetylmuramoyl-L-alanyl-D-glutamate--2,6-diaminopimelate ligase"/>
    <property type="match status" value="1"/>
</dbReference>
<dbReference type="Pfam" id="PF08245">
    <property type="entry name" value="Mur_ligase_M"/>
    <property type="match status" value="1"/>
</dbReference>
<feature type="binding site" evidence="13">
    <location>
        <position position="163"/>
    </location>
    <ligand>
        <name>UDP-N-acetyl-alpha-D-muramoyl-L-alanyl-D-glutamate</name>
        <dbReference type="ChEBI" id="CHEBI:83900"/>
    </ligand>
</feature>
<feature type="domain" description="Mur ligase central" evidence="17">
    <location>
        <begin position="120"/>
        <end position="323"/>
    </location>
</feature>
<dbReference type="RefSeq" id="WP_121122172.1">
    <property type="nucleotide sequence ID" value="NZ_CP016604.1"/>
</dbReference>
<accession>A0A420XK36</accession>
<evidence type="ECO:0000256" key="11">
    <source>
        <dbReference type="ARBA" id="ARBA00076158"/>
    </source>
</evidence>
<keyword evidence="19" id="KW-1185">Reference proteome</keyword>
<dbReference type="EMBL" id="RBJC01000004">
    <property type="protein sequence ID" value="RKR77450.1"/>
    <property type="molecule type" value="Genomic_DNA"/>
</dbReference>
<keyword evidence="6 13" id="KW-0961">Cell wall biogenesis/degradation</keyword>
<dbReference type="InterPro" id="IPR013221">
    <property type="entry name" value="Mur_ligase_cen"/>
</dbReference>
<comment type="pathway">
    <text evidence="13 14">Cell wall biogenesis; peptidoglycan biosynthesis.</text>
</comment>
<keyword evidence="3 13" id="KW-0133">Cell shape</keyword>
<comment type="caution">
    <text evidence="13">Lacks conserved residue(s) required for the propagation of feature annotation.</text>
</comment>
<evidence type="ECO:0000256" key="8">
    <source>
        <dbReference type="ARBA" id="ARBA00066633"/>
    </source>
</evidence>
<dbReference type="NCBIfam" id="NF001126">
    <property type="entry name" value="PRK00139.1-4"/>
    <property type="match status" value="1"/>
</dbReference>
<feature type="short sequence motif" description="Meso-diaminopimelate recognition motif" evidence="13">
    <location>
        <begin position="429"/>
        <end position="432"/>
    </location>
</feature>
<feature type="binding site" evidence="13">
    <location>
        <position position="191"/>
    </location>
    <ligand>
        <name>UDP-N-acetyl-alpha-D-muramoyl-L-alanyl-D-glutamate</name>
        <dbReference type="ChEBI" id="CHEBI:83900"/>
    </ligand>
</feature>
<evidence type="ECO:0000313" key="18">
    <source>
        <dbReference type="EMBL" id="RKR77450.1"/>
    </source>
</evidence>
<feature type="modified residue" description="N6-carboxylysine" evidence="13">
    <location>
        <position position="231"/>
    </location>
</feature>
<evidence type="ECO:0000256" key="2">
    <source>
        <dbReference type="ARBA" id="ARBA00022618"/>
    </source>
</evidence>
<feature type="binding site" evidence="13">
    <location>
        <begin position="164"/>
        <end position="165"/>
    </location>
    <ligand>
        <name>UDP-N-acetyl-alpha-D-muramoyl-L-alanyl-D-glutamate</name>
        <dbReference type="ChEBI" id="CHEBI:83900"/>
    </ligand>
</feature>
<dbReference type="GO" id="GO:0009252">
    <property type="term" value="P:peptidoglycan biosynthetic process"/>
    <property type="evidence" value="ECO:0007669"/>
    <property type="project" value="UniProtKB-UniRule"/>
</dbReference>
<comment type="similarity">
    <text evidence="1 13">Belongs to the MurCDEF family. MurE subfamily.</text>
</comment>
<evidence type="ECO:0000256" key="14">
    <source>
        <dbReference type="RuleBase" id="RU004135"/>
    </source>
</evidence>
<feature type="binding site" evidence="13">
    <location>
        <begin position="429"/>
        <end position="432"/>
    </location>
    <ligand>
        <name>meso-2,6-diaminopimelate</name>
        <dbReference type="ChEBI" id="CHEBI:57791"/>
    </ligand>
</feature>
<feature type="binding site" evidence="13">
    <location>
        <begin position="122"/>
        <end position="128"/>
    </location>
    <ligand>
        <name>ATP</name>
        <dbReference type="ChEBI" id="CHEBI:30616"/>
    </ligand>
</feature>
<feature type="binding site" evidence="13">
    <location>
        <position position="199"/>
    </location>
    <ligand>
        <name>UDP-N-acetyl-alpha-D-muramoyl-L-alanyl-D-glutamate</name>
        <dbReference type="ChEBI" id="CHEBI:83900"/>
    </ligand>
</feature>
<dbReference type="InterPro" id="IPR036565">
    <property type="entry name" value="Mur-like_cat_sf"/>
</dbReference>
<organism evidence="18 19">
    <name type="scientific">Otariodibacter oris</name>
    <dbReference type="NCBI Taxonomy" id="1032623"/>
    <lineage>
        <taxon>Bacteria</taxon>
        <taxon>Pseudomonadati</taxon>
        <taxon>Pseudomonadota</taxon>
        <taxon>Gammaproteobacteria</taxon>
        <taxon>Pasteurellales</taxon>
        <taxon>Pasteurellaceae</taxon>
        <taxon>Otariodibacter</taxon>
    </lineage>
</organism>
<dbReference type="PANTHER" id="PTHR23135">
    <property type="entry name" value="MUR LIGASE FAMILY MEMBER"/>
    <property type="match status" value="1"/>
</dbReference>
<dbReference type="HAMAP" id="MF_00208">
    <property type="entry name" value="MurE"/>
    <property type="match status" value="1"/>
</dbReference>
<dbReference type="InterPro" id="IPR000713">
    <property type="entry name" value="Mur_ligase_N"/>
</dbReference>
<dbReference type="NCBIfam" id="TIGR01085">
    <property type="entry name" value="murE"/>
    <property type="match status" value="1"/>
</dbReference>
<keyword evidence="13 18" id="KW-0436">Ligase</keyword>
<dbReference type="GO" id="GO:0008765">
    <property type="term" value="F:UDP-N-acetylmuramoylalanyl-D-glutamate-2,6-diaminopimelate ligase activity"/>
    <property type="evidence" value="ECO:0007669"/>
    <property type="project" value="UniProtKB-UniRule"/>
</dbReference>
<dbReference type="Pfam" id="PF02875">
    <property type="entry name" value="Mur_ligase_C"/>
    <property type="match status" value="1"/>
</dbReference>
<gene>
    <name evidence="13" type="primary">murE</name>
    <name evidence="18" type="ORF">DES31_0780</name>
</gene>
<keyword evidence="13" id="KW-0963">Cytoplasm</keyword>
<keyword evidence="4 13" id="KW-0573">Peptidoglycan synthesis</keyword>
<dbReference type="InterPro" id="IPR036615">
    <property type="entry name" value="Mur_ligase_C_dom_sf"/>
</dbReference>
<dbReference type="Gene3D" id="3.40.1190.10">
    <property type="entry name" value="Mur-like, catalytic domain"/>
    <property type="match status" value="1"/>
</dbReference>